<evidence type="ECO:0000256" key="1">
    <source>
        <dbReference type="ARBA" id="ARBA00001936"/>
    </source>
</evidence>
<feature type="binding site" evidence="7">
    <location>
        <position position="407"/>
    </location>
    <ligand>
        <name>Mg(2+)</name>
        <dbReference type="ChEBI" id="CHEBI:18420"/>
        <label>1</label>
    </ligand>
</feature>
<accession>A0A7R9TCY1</accession>
<dbReference type="PANTHER" id="PTHR22748">
    <property type="entry name" value="AP ENDONUCLEASE"/>
    <property type="match status" value="1"/>
</dbReference>
<evidence type="ECO:0000313" key="12">
    <source>
        <dbReference type="EMBL" id="CAD8232091.1"/>
    </source>
</evidence>
<comment type="similarity">
    <text evidence="2 9">Belongs to the DNA repair enzymes AP/ExoA family.</text>
</comment>
<name>A0A7R9TCY1_9VIRI</name>
<dbReference type="GO" id="GO:0003906">
    <property type="term" value="F:DNA-(apurinic or apyrimidinic site) endonuclease activity"/>
    <property type="evidence" value="ECO:0007669"/>
    <property type="project" value="TreeGrafter"/>
</dbReference>
<keyword evidence="9" id="KW-0227">DNA damage</keyword>
<dbReference type="GO" id="GO:0008311">
    <property type="term" value="F:double-stranded DNA 3'-5' DNA exonuclease activity"/>
    <property type="evidence" value="ECO:0007669"/>
    <property type="project" value="TreeGrafter"/>
</dbReference>
<evidence type="ECO:0000256" key="7">
    <source>
        <dbReference type="PIRSR" id="PIRSR604808-2"/>
    </source>
</evidence>
<feature type="site" description="Important for catalytic activity" evidence="8">
    <location>
        <position position="369"/>
    </location>
</feature>
<gene>
    <name evidence="12" type="ORF">PCOL08062_LOCUS2342</name>
</gene>
<dbReference type="InterPro" id="IPR004808">
    <property type="entry name" value="AP_endonuc_1"/>
</dbReference>
<comment type="cofactor">
    <cofactor evidence="7 9">
        <name>Mg(2+)</name>
        <dbReference type="ChEBI" id="CHEBI:18420"/>
    </cofactor>
    <cofactor evidence="7 9">
        <name>Mn(2+)</name>
        <dbReference type="ChEBI" id="CHEBI:29035"/>
    </cofactor>
    <text evidence="7 9">Probably binds two magnesium or manganese ions per subunit.</text>
</comment>
<feature type="active site" description="Proton donor/acceptor" evidence="6">
    <location>
        <position position="295"/>
    </location>
</feature>
<dbReference type="GO" id="GO:0006284">
    <property type="term" value="P:base-excision repair"/>
    <property type="evidence" value="ECO:0007669"/>
    <property type="project" value="TreeGrafter"/>
</dbReference>
<dbReference type="Gene3D" id="3.60.10.10">
    <property type="entry name" value="Endonuclease/exonuclease/phosphatase"/>
    <property type="match status" value="1"/>
</dbReference>
<evidence type="ECO:0000256" key="6">
    <source>
        <dbReference type="PIRSR" id="PIRSR604808-1"/>
    </source>
</evidence>
<keyword evidence="3 7" id="KW-0479">Metal-binding</keyword>
<proteinExistence type="inferred from homology"/>
<dbReference type="PANTHER" id="PTHR22748:SF6">
    <property type="entry name" value="DNA-(APURINIC OR APYRIMIDINIC SITE) ENDONUCLEASE"/>
    <property type="match status" value="1"/>
</dbReference>
<feature type="domain" description="Endonuclease/exonuclease/phosphatase" evidence="11">
    <location>
        <begin position="55"/>
        <end position="381"/>
    </location>
</feature>
<dbReference type="EC" id="3.1.-.-" evidence="9"/>
<dbReference type="InterPro" id="IPR005135">
    <property type="entry name" value="Endo/exonuclease/phosphatase"/>
</dbReference>
<dbReference type="GO" id="GO:0003677">
    <property type="term" value="F:DNA binding"/>
    <property type="evidence" value="ECO:0007669"/>
    <property type="project" value="InterPro"/>
</dbReference>
<keyword evidence="9" id="KW-0234">DNA repair</keyword>
<dbReference type="EMBL" id="HBDZ01002984">
    <property type="protein sequence ID" value="CAD8232091.1"/>
    <property type="molecule type" value="Transcribed_RNA"/>
</dbReference>
<feature type="binding site" evidence="7">
    <location>
        <position position="89"/>
    </location>
    <ligand>
        <name>Mg(2+)</name>
        <dbReference type="ChEBI" id="CHEBI:18420"/>
        <label>1</label>
    </ligand>
</feature>
<evidence type="ECO:0000256" key="9">
    <source>
        <dbReference type="RuleBase" id="RU362131"/>
    </source>
</evidence>
<evidence type="ECO:0000256" key="4">
    <source>
        <dbReference type="ARBA" id="ARBA00022801"/>
    </source>
</evidence>
<keyword evidence="4" id="KW-0378">Hydrolase</keyword>
<feature type="binding site" evidence="7">
    <location>
        <position position="295"/>
    </location>
    <ligand>
        <name>Mg(2+)</name>
        <dbReference type="ChEBI" id="CHEBI:18420"/>
        <label>1</label>
    </ligand>
</feature>
<dbReference type="PROSITE" id="PS51435">
    <property type="entry name" value="AP_NUCLEASE_F1_4"/>
    <property type="match status" value="1"/>
</dbReference>
<feature type="region of interest" description="Disordered" evidence="10">
    <location>
        <begin position="156"/>
        <end position="180"/>
    </location>
</feature>
<feature type="compositionally biased region" description="Gly residues" evidence="10">
    <location>
        <begin position="158"/>
        <end position="172"/>
    </location>
</feature>
<evidence type="ECO:0000259" key="11">
    <source>
        <dbReference type="Pfam" id="PF03372"/>
    </source>
</evidence>
<feature type="active site" description="Proton acceptor" evidence="6">
    <location>
        <position position="408"/>
    </location>
</feature>
<keyword evidence="5 7" id="KW-0460">Magnesium</keyword>
<protein>
    <recommendedName>
        <fullName evidence="9">DNA-(apurinic or apyrimidinic site) endonuclease</fullName>
        <ecNumber evidence="9">3.1.-.-</ecNumber>
    </recommendedName>
</protein>
<feature type="site" description="Transition state stabilizer" evidence="8">
    <location>
        <position position="297"/>
    </location>
</feature>
<feature type="region of interest" description="Disordered" evidence="10">
    <location>
        <begin position="1"/>
        <end position="42"/>
    </location>
</feature>
<feature type="active site" evidence="6">
    <location>
        <position position="257"/>
    </location>
</feature>
<keyword evidence="7" id="KW-0464">Manganese</keyword>
<dbReference type="InterPro" id="IPR020848">
    <property type="entry name" value="AP_endonuclease_F1_CS"/>
</dbReference>
<dbReference type="CDD" id="cd09087">
    <property type="entry name" value="Ape1-like_AP-endo"/>
    <property type="match status" value="1"/>
</dbReference>
<feature type="site" description="Interaction with DNA substrate" evidence="8">
    <location>
        <position position="408"/>
    </location>
</feature>
<evidence type="ECO:0000256" key="5">
    <source>
        <dbReference type="ARBA" id="ARBA00022842"/>
    </source>
</evidence>
<reference evidence="12" key="1">
    <citation type="submission" date="2021-01" db="EMBL/GenBank/DDBJ databases">
        <authorList>
            <person name="Corre E."/>
            <person name="Pelletier E."/>
            <person name="Niang G."/>
            <person name="Scheremetjew M."/>
            <person name="Finn R."/>
            <person name="Kale V."/>
            <person name="Holt S."/>
            <person name="Cochrane G."/>
            <person name="Meng A."/>
            <person name="Brown T."/>
            <person name="Cohen L."/>
        </authorList>
    </citation>
    <scope>NUCLEOTIDE SEQUENCE</scope>
    <source>
        <strain evidence="12">CCMP1413</strain>
    </source>
</reference>
<dbReference type="InterPro" id="IPR036691">
    <property type="entry name" value="Endo/exonu/phosph_ase_sf"/>
</dbReference>
<dbReference type="GO" id="GO:0005634">
    <property type="term" value="C:nucleus"/>
    <property type="evidence" value="ECO:0007669"/>
    <property type="project" value="TreeGrafter"/>
</dbReference>
<dbReference type="Pfam" id="PF03372">
    <property type="entry name" value="Exo_endo_phos"/>
    <property type="match status" value="1"/>
</dbReference>
<feature type="binding site" evidence="7">
    <location>
        <position position="56"/>
    </location>
    <ligand>
        <name>Mg(2+)</name>
        <dbReference type="ChEBI" id="CHEBI:18420"/>
        <label>1</label>
    </ligand>
</feature>
<evidence type="ECO:0000256" key="3">
    <source>
        <dbReference type="ARBA" id="ARBA00022723"/>
    </source>
</evidence>
<dbReference type="SUPFAM" id="SSF56219">
    <property type="entry name" value="DNase I-like"/>
    <property type="match status" value="1"/>
</dbReference>
<dbReference type="PROSITE" id="PS00728">
    <property type="entry name" value="AP_NUCLEASE_F1_3"/>
    <property type="match status" value="1"/>
</dbReference>
<feature type="binding site" evidence="7">
    <location>
        <position position="297"/>
    </location>
    <ligand>
        <name>Mg(2+)</name>
        <dbReference type="ChEBI" id="CHEBI:18420"/>
        <label>1</label>
    </ligand>
</feature>
<evidence type="ECO:0000256" key="10">
    <source>
        <dbReference type="SAM" id="MobiDB-lite"/>
    </source>
</evidence>
<comment type="cofactor">
    <cofactor evidence="1">
        <name>Mn(2+)</name>
        <dbReference type="ChEBI" id="CHEBI:29035"/>
    </cofactor>
</comment>
<feature type="binding site" evidence="7">
    <location>
        <position position="408"/>
    </location>
    <ligand>
        <name>Mg(2+)</name>
        <dbReference type="ChEBI" id="CHEBI:18420"/>
        <label>1</label>
    </ligand>
</feature>
<dbReference type="GO" id="GO:0008081">
    <property type="term" value="F:phosphoric diester hydrolase activity"/>
    <property type="evidence" value="ECO:0007669"/>
    <property type="project" value="TreeGrafter"/>
</dbReference>
<evidence type="ECO:0000256" key="2">
    <source>
        <dbReference type="ARBA" id="ARBA00007092"/>
    </source>
</evidence>
<organism evidence="12">
    <name type="scientific">Prasinoderma coloniale</name>
    <dbReference type="NCBI Taxonomy" id="156133"/>
    <lineage>
        <taxon>Eukaryota</taxon>
        <taxon>Viridiplantae</taxon>
        <taxon>Prasinodermophyta</taxon>
        <taxon>Prasinodermophyceae</taxon>
        <taxon>Prasinodermales</taxon>
        <taxon>Prasinodermaceae</taxon>
        <taxon>Prasinoderma</taxon>
    </lineage>
</organism>
<dbReference type="NCBIfam" id="TIGR00633">
    <property type="entry name" value="xth"/>
    <property type="match status" value="1"/>
</dbReference>
<evidence type="ECO:0000256" key="8">
    <source>
        <dbReference type="PIRSR" id="PIRSR604808-3"/>
    </source>
</evidence>
<sequence>MAAVKRGTAGGATPSPKKPKKSAASADKVVLEGDATPRAAPAGDATSFELRVAYHNVGGLRALLKSEERRSALLAFLEKERPHVLCIGETKLQESHLRDVEVQLRELLPGHTAHWAVSVPPAKKGYSGLVALVEDSLHAQLPGGCSGGLTADARERAGAGGAASGGSGGGGENAKKDGTKQQSISAMFAKAGGKQTKATREAAEAGEGGGPVGLASVVEGLGARSSGGTFEPFEREYNAEGRTLTLDMGSFALVCAYVPNSGADLVRLDYRIDVWEEDIKAHMAALGKPVVYMGDLNVAHLDLDIWNVGAKHLEKSAGTTPREREAFGALLDAGYVDTFRALHPDARHAYTFWSVRARNRPWNRGLRLDYVLASANMAPVDGEGAPSQALPRVIDSWVGPEYNTNGDHCPVGATIALPSPK</sequence>
<dbReference type="AlphaFoldDB" id="A0A7R9TCY1"/>
<dbReference type="GO" id="GO:0046872">
    <property type="term" value="F:metal ion binding"/>
    <property type="evidence" value="ECO:0007669"/>
    <property type="project" value="UniProtKB-KW"/>
</dbReference>